<dbReference type="Proteomes" id="UP001596422">
    <property type="component" value="Unassembled WGS sequence"/>
</dbReference>
<dbReference type="InterPro" id="IPR011990">
    <property type="entry name" value="TPR-like_helical_dom_sf"/>
</dbReference>
<dbReference type="EMBL" id="JBHSWE010000001">
    <property type="protein sequence ID" value="MFC6672903.1"/>
    <property type="molecule type" value="Genomic_DNA"/>
</dbReference>
<dbReference type="SUPFAM" id="SSF48452">
    <property type="entry name" value="TPR-like"/>
    <property type="match status" value="1"/>
</dbReference>
<dbReference type="Pfam" id="PF13374">
    <property type="entry name" value="TPR_10"/>
    <property type="match status" value="1"/>
</dbReference>
<dbReference type="RefSeq" id="WP_379911311.1">
    <property type="nucleotide sequence ID" value="NZ_JBHSWE010000001.1"/>
</dbReference>
<reference evidence="2" key="1">
    <citation type="journal article" date="2019" name="Int. J. Syst. Evol. Microbiol.">
        <title>The Global Catalogue of Microorganisms (GCM) 10K type strain sequencing project: providing services to taxonomists for standard genome sequencing and annotation.</title>
        <authorList>
            <consortium name="The Broad Institute Genomics Platform"/>
            <consortium name="The Broad Institute Genome Sequencing Center for Infectious Disease"/>
            <person name="Wu L."/>
            <person name="Ma J."/>
        </authorList>
    </citation>
    <scope>NUCLEOTIDE SEQUENCE [LARGE SCALE GENOMIC DNA]</scope>
    <source>
        <strain evidence="2">NBRC 111756</strain>
    </source>
</reference>
<accession>A0ABW2A672</accession>
<evidence type="ECO:0000313" key="1">
    <source>
        <dbReference type="EMBL" id="MFC6672903.1"/>
    </source>
</evidence>
<gene>
    <name evidence="1" type="ORF">ACFQDL_24565</name>
</gene>
<protein>
    <submittedName>
        <fullName evidence="1">Tetratricopeptide repeat protein</fullName>
    </submittedName>
</protein>
<evidence type="ECO:0000313" key="2">
    <source>
        <dbReference type="Proteomes" id="UP001596422"/>
    </source>
</evidence>
<name>A0ABW2A672_9GAMM</name>
<dbReference type="Gene3D" id="1.25.40.10">
    <property type="entry name" value="Tetratricopeptide repeat domain"/>
    <property type="match status" value="1"/>
</dbReference>
<organism evidence="1 2">
    <name type="scientific">Marinobacterium aestuariivivens</name>
    <dbReference type="NCBI Taxonomy" id="1698799"/>
    <lineage>
        <taxon>Bacteria</taxon>
        <taxon>Pseudomonadati</taxon>
        <taxon>Pseudomonadota</taxon>
        <taxon>Gammaproteobacteria</taxon>
        <taxon>Oceanospirillales</taxon>
        <taxon>Oceanospirillaceae</taxon>
        <taxon>Marinobacterium</taxon>
    </lineage>
</organism>
<proteinExistence type="predicted"/>
<comment type="caution">
    <text evidence="1">The sequence shown here is derived from an EMBL/GenBank/DDBJ whole genome shotgun (WGS) entry which is preliminary data.</text>
</comment>
<keyword evidence="2" id="KW-1185">Reference proteome</keyword>
<sequence>MLLEALVEAGRLDEARDCLNEAHTSLDATEGHLYESELYRLEGQLILKQSKDAAAAQACFEKAVIIARSQGARSLELRAITCLARLLQEQGRPSDARQLLEPVLQGFSEGQETADLRRASSLLCERAESG</sequence>